<gene>
    <name evidence="6" type="primary">prmA</name>
    <name evidence="7" type="ORF">CCR82_00800</name>
</gene>
<evidence type="ECO:0000256" key="1">
    <source>
        <dbReference type="ARBA" id="ARBA00009741"/>
    </source>
</evidence>
<evidence type="ECO:0000256" key="3">
    <source>
        <dbReference type="ARBA" id="ARBA00022603"/>
    </source>
</evidence>
<dbReference type="PIRSF" id="PIRSF000401">
    <property type="entry name" value="RPL11_MTase"/>
    <property type="match status" value="1"/>
</dbReference>
<keyword evidence="3 6" id="KW-0489">Methyltransferase</keyword>
<dbReference type="EMBL" id="NHSF01000008">
    <property type="protein sequence ID" value="MBK5929109.1"/>
    <property type="molecule type" value="Genomic_DNA"/>
</dbReference>
<sequence length="298" mass="31828">MAWIELELLADRDHAALLEAALENAGALAVTLDEGGGEGLDEVLEPAPGATPLWRQLRITALFEDDPNGSMQAEASADALAAQCLVPPRLHRLDDRPWERVWLEDLHPQRFGERLWVCPRGQRVEAPNAVIIDLDPGLAFGTGHHATTALCLEWLDRAPLAGRTLIDVGCGSGILAIAALKLGAARAIAIDHDPQALEATLENATVNAVADRLSVHPPEQMPQEAADLLVANILAGPLLELAPTLARLTKPAGRLALSGILAHQAEAIGNAYGADFALEPAQQREDWILISGRRRGVD</sequence>
<feature type="binding site" evidence="6">
    <location>
        <position position="232"/>
    </location>
    <ligand>
        <name>S-adenosyl-L-methionine</name>
        <dbReference type="ChEBI" id="CHEBI:59789"/>
    </ligand>
</feature>
<protein>
    <recommendedName>
        <fullName evidence="6">Ribosomal protein L11 methyltransferase</fullName>
        <shortName evidence="6">L11 Mtase</shortName>
        <ecNumber evidence="6">2.1.1.-</ecNumber>
    </recommendedName>
</protein>
<dbReference type="InterPro" id="IPR004498">
    <property type="entry name" value="Ribosomal_PrmA_MeTrfase"/>
</dbReference>
<dbReference type="AlphaFoldDB" id="A0AAJ0UCP1"/>
<dbReference type="GO" id="GO:0005840">
    <property type="term" value="C:ribosome"/>
    <property type="evidence" value="ECO:0007669"/>
    <property type="project" value="UniProtKB-KW"/>
</dbReference>
<evidence type="ECO:0000256" key="5">
    <source>
        <dbReference type="ARBA" id="ARBA00022691"/>
    </source>
</evidence>
<feature type="binding site" evidence="6">
    <location>
        <position position="148"/>
    </location>
    <ligand>
        <name>S-adenosyl-L-methionine</name>
        <dbReference type="ChEBI" id="CHEBI:59789"/>
    </ligand>
</feature>
<dbReference type="InterPro" id="IPR050078">
    <property type="entry name" value="Ribosomal_L11_MeTrfase_PrmA"/>
</dbReference>
<reference evidence="7" key="1">
    <citation type="submission" date="2017-05" db="EMBL/GenBank/DDBJ databases">
        <authorList>
            <person name="Imhoff J.F."/>
            <person name="Rahn T."/>
            <person name="Kuenzel S."/>
            <person name="Neulinger S.C."/>
        </authorList>
    </citation>
    <scope>NUCLEOTIDE SEQUENCE</scope>
    <source>
        <strain evidence="7">DSM 4395</strain>
    </source>
</reference>
<dbReference type="Pfam" id="PF06325">
    <property type="entry name" value="PrmA"/>
    <property type="match status" value="1"/>
</dbReference>
<keyword evidence="8" id="KW-1185">Reference proteome</keyword>
<name>A0AAJ0UCP1_HALSE</name>
<keyword evidence="7" id="KW-0689">Ribosomal protein</keyword>
<dbReference type="PANTHER" id="PTHR43648">
    <property type="entry name" value="ELECTRON TRANSFER FLAVOPROTEIN BETA SUBUNIT LYSINE METHYLTRANSFERASE"/>
    <property type="match status" value="1"/>
</dbReference>
<feature type="binding site" evidence="6">
    <location>
        <position position="169"/>
    </location>
    <ligand>
        <name>S-adenosyl-L-methionine</name>
        <dbReference type="ChEBI" id="CHEBI:59789"/>
    </ligand>
</feature>
<dbReference type="EC" id="2.1.1.-" evidence="6"/>
<dbReference type="NCBIfam" id="TIGR00406">
    <property type="entry name" value="prmA"/>
    <property type="match status" value="1"/>
</dbReference>
<dbReference type="CDD" id="cd02440">
    <property type="entry name" value="AdoMet_MTases"/>
    <property type="match status" value="1"/>
</dbReference>
<dbReference type="SUPFAM" id="SSF53335">
    <property type="entry name" value="S-adenosyl-L-methionine-dependent methyltransferases"/>
    <property type="match status" value="1"/>
</dbReference>
<dbReference type="HAMAP" id="MF_00735">
    <property type="entry name" value="Methyltr_PrmA"/>
    <property type="match status" value="1"/>
</dbReference>
<organism evidence="7 8">
    <name type="scientific">Halochromatium salexigens</name>
    <name type="common">Chromatium salexigens</name>
    <dbReference type="NCBI Taxonomy" id="49447"/>
    <lineage>
        <taxon>Bacteria</taxon>
        <taxon>Pseudomonadati</taxon>
        <taxon>Pseudomonadota</taxon>
        <taxon>Gammaproteobacteria</taxon>
        <taxon>Chromatiales</taxon>
        <taxon>Chromatiaceae</taxon>
        <taxon>Halochromatium</taxon>
    </lineage>
</organism>
<keyword evidence="2 6" id="KW-0963">Cytoplasm</keyword>
<keyword evidence="5 6" id="KW-0949">S-adenosyl-L-methionine</keyword>
<keyword evidence="4 6" id="KW-0808">Transferase</keyword>
<dbReference type="PANTHER" id="PTHR43648:SF1">
    <property type="entry name" value="ELECTRON TRANSFER FLAVOPROTEIN BETA SUBUNIT LYSINE METHYLTRANSFERASE"/>
    <property type="match status" value="1"/>
</dbReference>
<dbReference type="GO" id="GO:0005829">
    <property type="term" value="C:cytosol"/>
    <property type="evidence" value="ECO:0007669"/>
    <property type="project" value="TreeGrafter"/>
</dbReference>
<comment type="catalytic activity">
    <reaction evidence="6">
        <text>L-lysyl-[protein] + 3 S-adenosyl-L-methionine = N(6),N(6),N(6)-trimethyl-L-lysyl-[protein] + 3 S-adenosyl-L-homocysteine + 3 H(+)</text>
        <dbReference type="Rhea" id="RHEA:54192"/>
        <dbReference type="Rhea" id="RHEA-COMP:9752"/>
        <dbReference type="Rhea" id="RHEA-COMP:13826"/>
        <dbReference type="ChEBI" id="CHEBI:15378"/>
        <dbReference type="ChEBI" id="CHEBI:29969"/>
        <dbReference type="ChEBI" id="CHEBI:57856"/>
        <dbReference type="ChEBI" id="CHEBI:59789"/>
        <dbReference type="ChEBI" id="CHEBI:61961"/>
    </reaction>
</comment>
<dbReference type="GO" id="GO:0032259">
    <property type="term" value="P:methylation"/>
    <property type="evidence" value="ECO:0007669"/>
    <property type="project" value="UniProtKB-KW"/>
</dbReference>
<comment type="function">
    <text evidence="6">Methylates ribosomal protein L11.</text>
</comment>
<comment type="similarity">
    <text evidence="1 6">Belongs to the methyltransferase superfamily. PrmA family.</text>
</comment>
<dbReference type="Gene3D" id="3.40.50.150">
    <property type="entry name" value="Vaccinia Virus protein VP39"/>
    <property type="match status" value="1"/>
</dbReference>
<dbReference type="RefSeq" id="WP_201243301.1">
    <property type="nucleotide sequence ID" value="NZ_NHSF01000008.1"/>
</dbReference>
<dbReference type="GO" id="GO:0016279">
    <property type="term" value="F:protein-lysine N-methyltransferase activity"/>
    <property type="evidence" value="ECO:0007669"/>
    <property type="project" value="TreeGrafter"/>
</dbReference>
<evidence type="ECO:0000256" key="6">
    <source>
        <dbReference type="HAMAP-Rule" id="MF_00735"/>
    </source>
</evidence>
<evidence type="ECO:0000256" key="2">
    <source>
        <dbReference type="ARBA" id="ARBA00022490"/>
    </source>
</evidence>
<comment type="subcellular location">
    <subcellularLocation>
        <location evidence="6">Cytoplasm</location>
    </subcellularLocation>
</comment>
<accession>A0AAJ0UCP1</accession>
<reference evidence="7" key="2">
    <citation type="journal article" date="2020" name="Microorganisms">
        <title>Osmotic Adaptation and Compatible Solute Biosynthesis of Phototrophic Bacteria as Revealed from Genome Analyses.</title>
        <authorList>
            <person name="Imhoff J.F."/>
            <person name="Rahn T."/>
            <person name="Kunzel S."/>
            <person name="Keller A."/>
            <person name="Neulinger S.C."/>
        </authorList>
    </citation>
    <scope>NUCLEOTIDE SEQUENCE</scope>
    <source>
        <strain evidence="7">DSM 4395</strain>
    </source>
</reference>
<dbReference type="InterPro" id="IPR029063">
    <property type="entry name" value="SAM-dependent_MTases_sf"/>
</dbReference>
<evidence type="ECO:0000256" key="4">
    <source>
        <dbReference type="ARBA" id="ARBA00022679"/>
    </source>
</evidence>
<feature type="binding site" evidence="6">
    <location>
        <position position="191"/>
    </location>
    <ligand>
        <name>S-adenosyl-L-methionine</name>
        <dbReference type="ChEBI" id="CHEBI:59789"/>
    </ligand>
</feature>
<keyword evidence="7" id="KW-0687">Ribonucleoprotein</keyword>
<evidence type="ECO:0000313" key="7">
    <source>
        <dbReference type="EMBL" id="MBK5929109.1"/>
    </source>
</evidence>
<evidence type="ECO:0000313" key="8">
    <source>
        <dbReference type="Proteomes" id="UP001296967"/>
    </source>
</evidence>
<comment type="caution">
    <text evidence="7">The sequence shown here is derived from an EMBL/GenBank/DDBJ whole genome shotgun (WGS) entry which is preliminary data.</text>
</comment>
<dbReference type="Proteomes" id="UP001296967">
    <property type="component" value="Unassembled WGS sequence"/>
</dbReference>
<proteinExistence type="inferred from homology"/>